<keyword evidence="2" id="KW-0479">Metal-binding</keyword>
<organism evidence="6 7">
    <name type="scientific">Streptomyces albiflavescens</name>
    <dbReference type="NCBI Taxonomy" id="1623582"/>
    <lineage>
        <taxon>Bacteria</taxon>
        <taxon>Bacillati</taxon>
        <taxon>Actinomycetota</taxon>
        <taxon>Actinomycetes</taxon>
        <taxon>Kitasatosporales</taxon>
        <taxon>Streptomycetaceae</taxon>
        <taxon>Streptomyces</taxon>
    </lineage>
</organism>
<dbReference type="Gene3D" id="3.90.180.10">
    <property type="entry name" value="Medium-chain alcohol dehydrogenases, catalytic domain"/>
    <property type="match status" value="1"/>
</dbReference>
<dbReference type="InterPro" id="IPR013154">
    <property type="entry name" value="ADH-like_N"/>
</dbReference>
<evidence type="ECO:0000256" key="2">
    <source>
        <dbReference type="ARBA" id="ARBA00022723"/>
    </source>
</evidence>
<keyword evidence="3" id="KW-0862">Zinc</keyword>
<sequence length="356" mass="38002">MRATLMYGAGDVRVEDVPDPKIQQPTDALVRVLRSCVCGSDLWPYASMPPTEQGERMGHEFLGVVEDIGSDVSGLKRGDLVVAPFVWSDSTCDFCREGLHTSCRHGGLWARDGIDGGQGEAVRVPQAQGTLVKLPVAEDSALLPSLLTLSDVFCTGHHCAVTAGVDPRTTVTVIGDGAVGLSAVLAAKRLGAMGVPPVERSRDWGRIVLMGRHKDRTELGRDFGATDVVAERDEEGIERVRELTRGDGTHTVLECVGTLPALRMSLGVVRPGGTVSRVGAPQYGEIPLGFTEFMNNITLTGGVAPARAYIDELLPDVLEGRIEPGRVFDRTVGLGDIPDGYRAMADRAALKVLVQP</sequence>
<dbReference type="AlphaFoldDB" id="A0A917XQB2"/>
<protein>
    <submittedName>
        <fullName evidence="6">IMP dehydrogenase</fullName>
    </submittedName>
</protein>
<comment type="caution">
    <text evidence="6">The sequence shown here is derived from an EMBL/GenBank/DDBJ whole genome shotgun (WGS) entry which is preliminary data.</text>
</comment>
<comment type="cofactor">
    <cofactor evidence="1">
        <name>Zn(2+)</name>
        <dbReference type="ChEBI" id="CHEBI:29105"/>
    </cofactor>
</comment>
<name>A0A917XQB2_9ACTN</name>
<evidence type="ECO:0000313" key="7">
    <source>
        <dbReference type="Proteomes" id="UP000600365"/>
    </source>
</evidence>
<dbReference type="PANTHER" id="PTHR42813">
    <property type="entry name" value="ZINC-TYPE ALCOHOL DEHYDROGENASE-LIKE"/>
    <property type="match status" value="1"/>
</dbReference>
<keyword evidence="7" id="KW-1185">Reference proteome</keyword>
<dbReference type="PANTHER" id="PTHR42813:SF2">
    <property type="entry name" value="DEHYDROGENASE, ZINC-CONTAINING, PUTATIVE (AFU_ORTHOLOGUE AFUA_2G02810)-RELATED"/>
    <property type="match status" value="1"/>
</dbReference>
<feature type="domain" description="Alcohol dehydrogenase-like C-terminal" evidence="4">
    <location>
        <begin position="179"/>
        <end position="313"/>
    </location>
</feature>
<evidence type="ECO:0000256" key="3">
    <source>
        <dbReference type="ARBA" id="ARBA00022833"/>
    </source>
</evidence>
<dbReference type="RefSeq" id="WP_189183883.1">
    <property type="nucleotide sequence ID" value="NZ_BMMM01000001.1"/>
</dbReference>
<dbReference type="Proteomes" id="UP000600365">
    <property type="component" value="Unassembled WGS sequence"/>
</dbReference>
<dbReference type="SUPFAM" id="SSF51735">
    <property type="entry name" value="NAD(P)-binding Rossmann-fold domains"/>
    <property type="match status" value="1"/>
</dbReference>
<dbReference type="InterPro" id="IPR013149">
    <property type="entry name" value="ADH-like_C"/>
</dbReference>
<dbReference type="InterPro" id="IPR036291">
    <property type="entry name" value="NAD(P)-bd_dom_sf"/>
</dbReference>
<evidence type="ECO:0000313" key="6">
    <source>
        <dbReference type="EMBL" id="GGN48938.1"/>
    </source>
</evidence>
<dbReference type="Gene3D" id="3.40.50.720">
    <property type="entry name" value="NAD(P)-binding Rossmann-like Domain"/>
    <property type="match status" value="1"/>
</dbReference>
<reference evidence="6 7" key="1">
    <citation type="journal article" date="2014" name="Int. J. Syst. Evol. Microbiol.">
        <title>Complete genome sequence of Corynebacterium casei LMG S-19264T (=DSM 44701T), isolated from a smear-ripened cheese.</title>
        <authorList>
            <consortium name="US DOE Joint Genome Institute (JGI-PGF)"/>
            <person name="Walter F."/>
            <person name="Albersmeier A."/>
            <person name="Kalinowski J."/>
            <person name="Ruckert C."/>
        </authorList>
    </citation>
    <scope>NUCLEOTIDE SEQUENCE [LARGE SCALE GENOMIC DNA]</scope>
    <source>
        <strain evidence="6 7">CGMCC 4.7111</strain>
    </source>
</reference>
<evidence type="ECO:0000259" key="4">
    <source>
        <dbReference type="Pfam" id="PF00107"/>
    </source>
</evidence>
<dbReference type="EMBL" id="BMMM01000001">
    <property type="protein sequence ID" value="GGN48938.1"/>
    <property type="molecule type" value="Genomic_DNA"/>
</dbReference>
<dbReference type="Pfam" id="PF08240">
    <property type="entry name" value="ADH_N"/>
    <property type="match status" value="1"/>
</dbReference>
<evidence type="ECO:0000256" key="1">
    <source>
        <dbReference type="ARBA" id="ARBA00001947"/>
    </source>
</evidence>
<dbReference type="InterPro" id="IPR011032">
    <property type="entry name" value="GroES-like_sf"/>
</dbReference>
<accession>A0A917XQB2</accession>
<dbReference type="GO" id="GO:0046872">
    <property type="term" value="F:metal ion binding"/>
    <property type="evidence" value="ECO:0007669"/>
    <property type="project" value="UniProtKB-KW"/>
</dbReference>
<gene>
    <name evidence="6" type="ORF">GCM10011579_002200</name>
</gene>
<evidence type="ECO:0000259" key="5">
    <source>
        <dbReference type="Pfam" id="PF08240"/>
    </source>
</evidence>
<feature type="domain" description="Alcohol dehydrogenase-like N-terminal" evidence="5">
    <location>
        <begin position="25"/>
        <end position="135"/>
    </location>
</feature>
<dbReference type="SUPFAM" id="SSF50129">
    <property type="entry name" value="GroES-like"/>
    <property type="match status" value="1"/>
</dbReference>
<proteinExistence type="predicted"/>
<dbReference type="Pfam" id="PF00107">
    <property type="entry name" value="ADH_zinc_N"/>
    <property type="match status" value="1"/>
</dbReference>